<reference evidence="2" key="1">
    <citation type="journal article" date="2021" name="Nat. Commun.">
        <title>Genetic determinants of endophytism in the Arabidopsis root mycobiome.</title>
        <authorList>
            <person name="Mesny F."/>
            <person name="Miyauchi S."/>
            <person name="Thiergart T."/>
            <person name="Pickel B."/>
            <person name="Atanasova L."/>
            <person name="Karlsson M."/>
            <person name="Huettel B."/>
            <person name="Barry K.W."/>
            <person name="Haridas S."/>
            <person name="Chen C."/>
            <person name="Bauer D."/>
            <person name="Andreopoulos W."/>
            <person name="Pangilinan J."/>
            <person name="LaButti K."/>
            <person name="Riley R."/>
            <person name="Lipzen A."/>
            <person name="Clum A."/>
            <person name="Drula E."/>
            <person name="Henrissat B."/>
            <person name="Kohler A."/>
            <person name="Grigoriev I.V."/>
            <person name="Martin F.M."/>
            <person name="Hacquard S."/>
        </authorList>
    </citation>
    <scope>NUCLEOTIDE SEQUENCE</scope>
    <source>
        <strain evidence="2">MPI-CAGE-AT-0023</strain>
    </source>
</reference>
<dbReference type="Proteomes" id="UP000720189">
    <property type="component" value="Unassembled WGS sequence"/>
</dbReference>
<dbReference type="GeneID" id="70216192"/>
<sequence>TSPRPSSIFSCNVDDELAEQSSDDTETMIDSENDSEDESLEPKTTMPTDESIPSIPSRLEHRTRRAALVLEWIQNIQHQGDLMSEEVVPERHPILICLQLLRPAILLLPELQQALGLEPMEIPEKYSTQTVCGCKECIATKEDEIDAFFTVNIDIIGALTFMGFANRFGSWEACSIHDMIFGEVGLLEIMRNLRMYCRDSGHVQSLPTTLRYAAATMYLDFF</sequence>
<dbReference type="EMBL" id="JAGMUX010000024">
    <property type="protein sequence ID" value="KAH7228570.1"/>
    <property type="molecule type" value="Genomic_DNA"/>
</dbReference>
<proteinExistence type="predicted"/>
<dbReference type="RefSeq" id="XP_046042807.1">
    <property type="nucleotide sequence ID" value="XM_046186238.1"/>
</dbReference>
<feature type="region of interest" description="Disordered" evidence="1">
    <location>
        <begin position="1"/>
        <end position="54"/>
    </location>
</feature>
<protein>
    <submittedName>
        <fullName evidence="2">Uncharacterized protein</fullName>
    </submittedName>
</protein>
<evidence type="ECO:0000256" key="1">
    <source>
        <dbReference type="SAM" id="MobiDB-lite"/>
    </source>
</evidence>
<comment type="caution">
    <text evidence="2">The sequence shown here is derived from an EMBL/GenBank/DDBJ whole genome shotgun (WGS) entry which is preliminary data.</text>
</comment>
<feature type="non-terminal residue" evidence="2">
    <location>
        <position position="1"/>
    </location>
</feature>
<accession>A0A9P9G0B6</accession>
<keyword evidence="3" id="KW-1185">Reference proteome</keyword>
<feature type="non-terminal residue" evidence="2">
    <location>
        <position position="222"/>
    </location>
</feature>
<organism evidence="2 3">
    <name type="scientific">Fusarium redolens</name>
    <dbReference type="NCBI Taxonomy" id="48865"/>
    <lineage>
        <taxon>Eukaryota</taxon>
        <taxon>Fungi</taxon>
        <taxon>Dikarya</taxon>
        <taxon>Ascomycota</taxon>
        <taxon>Pezizomycotina</taxon>
        <taxon>Sordariomycetes</taxon>
        <taxon>Hypocreomycetidae</taxon>
        <taxon>Hypocreales</taxon>
        <taxon>Nectriaceae</taxon>
        <taxon>Fusarium</taxon>
        <taxon>Fusarium redolens species complex</taxon>
    </lineage>
</organism>
<name>A0A9P9G0B6_FUSRE</name>
<dbReference type="AlphaFoldDB" id="A0A9P9G0B6"/>
<dbReference type="OrthoDB" id="5105388at2759"/>
<evidence type="ECO:0000313" key="2">
    <source>
        <dbReference type="EMBL" id="KAH7228570.1"/>
    </source>
</evidence>
<feature type="compositionally biased region" description="Polar residues" evidence="1">
    <location>
        <begin position="1"/>
        <end position="10"/>
    </location>
</feature>
<evidence type="ECO:0000313" key="3">
    <source>
        <dbReference type="Proteomes" id="UP000720189"/>
    </source>
</evidence>
<feature type="compositionally biased region" description="Acidic residues" evidence="1">
    <location>
        <begin position="13"/>
        <end position="39"/>
    </location>
</feature>
<gene>
    <name evidence="2" type="ORF">BKA55DRAFT_488030</name>
</gene>